<dbReference type="PRINTS" id="PR00111">
    <property type="entry name" value="ABHYDROLASE"/>
</dbReference>
<sequence>MHYDLSGEASAPVLVLAHSLGVGLAMWQQIVPRLRAHFRVLRLDARGHGGSAIPDGPVSIETLGFDVLALLDALQIPQAAFCGLSMGGAVGLWLGLNAPDRLHKLVLANTSPRFGELANWDARIDLVRREGLAPVIAGTLERWFTAEFRAAHPDVVLQTRQMIEATDPRGYIACCAAVRDADFRLTAQKICVPTLIIAGRNDPVSPPFDGLFLASEINGAEYNELLAAHLSSVEAPEAFAAALESFLLD</sequence>
<evidence type="ECO:0000259" key="1">
    <source>
        <dbReference type="Pfam" id="PF00561"/>
    </source>
</evidence>
<gene>
    <name evidence="2" type="primary">catD</name>
    <name evidence="2" type="ORF">CARN3_0542</name>
</gene>
<dbReference type="Pfam" id="PF00561">
    <property type="entry name" value="Abhydrolase_1"/>
    <property type="match status" value="1"/>
</dbReference>
<reference evidence="2" key="1">
    <citation type="submission" date="2009-10" db="EMBL/GenBank/DDBJ databases">
        <title>Diversity of trophic interactions inside an arsenic-rich microbial ecosystem.</title>
        <authorList>
            <person name="Bertin P.N."/>
            <person name="Heinrich-Salmeron A."/>
            <person name="Pelletier E."/>
            <person name="Goulhen-Chollet F."/>
            <person name="Arsene-Ploetze F."/>
            <person name="Gallien S."/>
            <person name="Calteau A."/>
            <person name="Vallenet D."/>
            <person name="Casiot C."/>
            <person name="Chane-Woon-Ming B."/>
            <person name="Giloteaux L."/>
            <person name="Barakat M."/>
            <person name="Bonnefoy V."/>
            <person name="Bruneel O."/>
            <person name="Chandler M."/>
            <person name="Cleiss J."/>
            <person name="Duran R."/>
            <person name="Elbaz-Poulichet F."/>
            <person name="Fonknechten N."/>
            <person name="Lauga B."/>
            <person name="Mornico D."/>
            <person name="Ortet P."/>
            <person name="Schaeffer C."/>
            <person name="Siguier P."/>
            <person name="Alexander Thil Smith A."/>
            <person name="Van Dorsselaer A."/>
            <person name="Weissenbach J."/>
            <person name="Medigue C."/>
            <person name="Le Paslier D."/>
        </authorList>
    </citation>
    <scope>NUCLEOTIDE SEQUENCE</scope>
</reference>
<dbReference type="GO" id="GO:0042952">
    <property type="term" value="P:beta-ketoadipate pathway"/>
    <property type="evidence" value="ECO:0007669"/>
    <property type="project" value="InterPro"/>
</dbReference>
<organism evidence="2">
    <name type="scientific">mine drainage metagenome</name>
    <dbReference type="NCBI Taxonomy" id="410659"/>
    <lineage>
        <taxon>unclassified sequences</taxon>
        <taxon>metagenomes</taxon>
        <taxon>ecological metagenomes</taxon>
    </lineage>
</organism>
<dbReference type="GO" id="GO:0047570">
    <property type="term" value="F:3-oxoadipate enol-lactonase activity"/>
    <property type="evidence" value="ECO:0007669"/>
    <property type="project" value="InterPro"/>
</dbReference>
<dbReference type="PANTHER" id="PTHR43194">
    <property type="entry name" value="HYDROLASE ALPHA/BETA FOLD FAMILY"/>
    <property type="match status" value="1"/>
</dbReference>
<dbReference type="InterPro" id="IPR026968">
    <property type="entry name" value="PcaD/CatD"/>
</dbReference>
<keyword evidence="2" id="KW-0378">Hydrolase</keyword>
<proteinExistence type="predicted"/>
<dbReference type="InterPro" id="IPR000073">
    <property type="entry name" value="AB_hydrolase_1"/>
</dbReference>
<dbReference type="InterPro" id="IPR050228">
    <property type="entry name" value="Carboxylesterase_BioH"/>
</dbReference>
<dbReference type="Gene3D" id="3.40.50.1820">
    <property type="entry name" value="alpha/beta hydrolase"/>
    <property type="match status" value="1"/>
</dbReference>
<protein>
    <submittedName>
        <fullName evidence="2">3-oxoadipate enol-lactonase II (Beta-ketoadipate enol-lactone hydrolase II)</fullName>
    </submittedName>
</protein>
<dbReference type="ESTHER" id="9zzzz-e6pxe5">
    <property type="family name" value="Carboxymethylbutenolide_lactonase"/>
</dbReference>
<dbReference type="NCBIfam" id="TIGR02427">
    <property type="entry name" value="protocat_pcaD"/>
    <property type="match status" value="1"/>
</dbReference>
<dbReference type="InterPro" id="IPR029058">
    <property type="entry name" value="AB_hydrolase_fold"/>
</dbReference>
<name>E6PXE5_9ZZZZ</name>
<dbReference type="PANTHER" id="PTHR43194:SF2">
    <property type="entry name" value="PEROXISOMAL MEMBRANE PROTEIN LPX1"/>
    <property type="match status" value="1"/>
</dbReference>
<comment type="caution">
    <text evidence="2">The sequence shown here is derived from an EMBL/GenBank/DDBJ whole genome shotgun (WGS) entry which is preliminary data.</text>
</comment>
<accession>E6PXE5</accession>
<feature type="domain" description="AB hydrolase-1" evidence="1">
    <location>
        <begin position="12"/>
        <end position="235"/>
    </location>
</feature>
<evidence type="ECO:0000313" key="2">
    <source>
        <dbReference type="EMBL" id="CBH99604.1"/>
    </source>
</evidence>
<dbReference type="EMBL" id="CABN01000033">
    <property type="protein sequence ID" value="CBH99604.1"/>
    <property type="molecule type" value="Genomic_DNA"/>
</dbReference>
<dbReference type="SUPFAM" id="SSF53474">
    <property type="entry name" value="alpha/beta-Hydrolases"/>
    <property type="match status" value="1"/>
</dbReference>
<dbReference type="AlphaFoldDB" id="E6PXE5"/>